<proteinExistence type="predicted"/>
<protein>
    <submittedName>
        <fullName evidence="1">Uncharacterized protein</fullName>
    </submittedName>
</protein>
<dbReference type="AlphaFoldDB" id="A0A7J6LWV2"/>
<organism evidence="1 2">
    <name type="scientific">Perkinsus olseni</name>
    <name type="common">Perkinsus atlanticus</name>
    <dbReference type="NCBI Taxonomy" id="32597"/>
    <lineage>
        <taxon>Eukaryota</taxon>
        <taxon>Sar</taxon>
        <taxon>Alveolata</taxon>
        <taxon>Perkinsozoa</taxon>
        <taxon>Perkinsea</taxon>
        <taxon>Perkinsida</taxon>
        <taxon>Perkinsidae</taxon>
        <taxon>Perkinsus</taxon>
    </lineage>
</organism>
<accession>A0A7J6LWV2</accession>
<dbReference type="Proteomes" id="UP000572268">
    <property type="component" value="Unassembled WGS sequence"/>
</dbReference>
<dbReference type="EMBL" id="JABANN010000279">
    <property type="protein sequence ID" value="KAF4663788.1"/>
    <property type="molecule type" value="Genomic_DNA"/>
</dbReference>
<sequence length="639" mass="70984">MPRGVANLLIDLEALDRTCSSSDWAVTDLKYHIYEFLGRREPVILRLSEAPRVWRCPEDAWWADHAFKYWGGGSCTAASPLTKRVHELPVGRRELLVHDEAHGSPTRVIPLSRHLGTGDLLPAEGFLDNVVVIGQSTFVAAVRRSDRQYTAVLVLDCGEERPRVLCVTGQAGYHFDILRKDDGSFRALISVVHFDSSDGRPGDNLTYCMHILDFDGDGVVSRRTLPVDPQWGRSKPRFITADRLLLSESIPCPESSMGWQRELSLLYIGAGVIKRTPLSALDGGTARAGLESAKLVKCSNDSTQSVSRIAVPHCSGMPRGLSNLAVDLAAVDNSIPPDWKGVLDITYMICQYIGRRDPVGLSLKAPPKPKRPDDEWWRKNALNHKSAIADPLTKLHYQLDVCDMSGCGHLLLYDDDDDSEGLLGACLSERGIGGHEDVDTSVVDKLVLFEDCFYVGLANYDEKVTEFNRLTRVDLKVREFAKLNGIAVDFSIIRKPDGKLRIAAITQNRSPLAETPVDEDGNEIAGPDTFHVTEINILDEGFSWIQLPTWPLVYSRYVEVHLITPDVALLADFAPSPDRRKCQELTLLRLFTEGDLRTEQLSRIRLDGWSGALSLSPCASLVMMHLEPKGEECVVCLDY</sequence>
<comment type="caution">
    <text evidence="1">The sequence shown here is derived from an EMBL/GenBank/DDBJ whole genome shotgun (WGS) entry which is preliminary data.</text>
</comment>
<evidence type="ECO:0000313" key="1">
    <source>
        <dbReference type="EMBL" id="KAF4663788.1"/>
    </source>
</evidence>
<evidence type="ECO:0000313" key="2">
    <source>
        <dbReference type="Proteomes" id="UP000572268"/>
    </source>
</evidence>
<reference evidence="1 2" key="1">
    <citation type="submission" date="2020-04" db="EMBL/GenBank/DDBJ databases">
        <title>Perkinsus olseni comparative genomics.</title>
        <authorList>
            <person name="Bogema D.R."/>
        </authorList>
    </citation>
    <scope>NUCLEOTIDE SEQUENCE [LARGE SCALE GENOMIC DNA]</scope>
    <source>
        <strain evidence="1">ATCC PRA-31</strain>
    </source>
</reference>
<name>A0A7J6LWV2_PEROL</name>
<gene>
    <name evidence="1" type="ORF">FOL46_004558</name>
</gene>